<dbReference type="InterPro" id="IPR003871">
    <property type="entry name" value="RFA1B/D_OB_1st"/>
</dbReference>
<dbReference type="AlphaFoldDB" id="A0A2Z7DH55"/>
<protein>
    <recommendedName>
        <fullName evidence="1">Replication protein A 70 kDa DNA-binding subunit B/D first OB fold domain-containing protein</fullName>
    </recommendedName>
</protein>
<dbReference type="EMBL" id="KQ986752">
    <property type="protein sequence ID" value="KZV58502.1"/>
    <property type="molecule type" value="Genomic_DNA"/>
</dbReference>
<sequence length="184" mass="21041">MQWALKLRLVRCYELPAYGKSGDFSFECVLHDKEGDRIHASVKKPVLDRVKPILKEGHLDNKLSCTLWGDFVNDIMSHLEKSGNNPAIIILQMCRSKQFRGEIRVSNTFYVTKMIVKESFGEIMQFRERVAANCKTSNSLSNISAPTPHTIIEDISTAKDLFRTIEQISENNEVGSFWVYARIV</sequence>
<dbReference type="Pfam" id="PF02721">
    <property type="entry name" value="DUF223"/>
    <property type="match status" value="1"/>
</dbReference>
<evidence type="ECO:0000313" key="3">
    <source>
        <dbReference type="Proteomes" id="UP000250235"/>
    </source>
</evidence>
<organism evidence="2 3">
    <name type="scientific">Dorcoceras hygrometricum</name>
    <dbReference type="NCBI Taxonomy" id="472368"/>
    <lineage>
        <taxon>Eukaryota</taxon>
        <taxon>Viridiplantae</taxon>
        <taxon>Streptophyta</taxon>
        <taxon>Embryophyta</taxon>
        <taxon>Tracheophyta</taxon>
        <taxon>Spermatophyta</taxon>
        <taxon>Magnoliopsida</taxon>
        <taxon>eudicotyledons</taxon>
        <taxon>Gunneridae</taxon>
        <taxon>Pentapetalae</taxon>
        <taxon>asterids</taxon>
        <taxon>lamiids</taxon>
        <taxon>Lamiales</taxon>
        <taxon>Gesneriaceae</taxon>
        <taxon>Didymocarpoideae</taxon>
        <taxon>Trichosporeae</taxon>
        <taxon>Loxocarpinae</taxon>
        <taxon>Dorcoceras</taxon>
    </lineage>
</organism>
<accession>A0A2Z7DH55</accession>
<name>A0A2Z7DH55_9LAMI</name>
<dbReference type="Proteomes" id="UP000250235">
    <property type="component" value="Unassembled WGS sequence"/>
</dbReference>
<dbReference type="OrthoDB" id="914072at2759"/>
<dbReference type="Gene3D" id="2.40.50.140">
    <property type="entry name" value="Nucleic acid-binding proteins"/>
    <property type="match status" value="1"/>
</dbReference>
<keyword evidence="3" id="KW-1185">Reference proteome</keyword>
<evidence type="ECO:0000259" key="1">
    <source>
        <dbReference type="Pfam" id="PF02721"/>
    </source>
</evidence>
<gene>
    <name evidence="2" type="ORF">F511_23755</name>
</gene>
<dbReference type="InterPro" id="IPR012340">
    <property type="entry name" value="NA-bd_OB-fold"/>
</dbReference>
<reference evidence="2 3" key="1">
    <citation type="journal article" date="2015" name="Proc. Natl. Acad. Sci. U.S.A.">
        <title>The resurrection genome of Boea hygrometrica: A blueprint for survival of dehydration.</title>
        <authorList>
            <person name="Xiao L."/>
            <person name="Yang G."/>
            <person name="Zhang L."/>
            <person name="Yang X."/>
            <person name="Zhao S."/>
            <person name="Ji Z."/>
            <person name="Zhou Q."/>
            <person name="Hu M."/>
            <person name="Wang Y."/>
            <person name="Chen M."/>
            <person name="Xu Y."/>
            <person name="Jin H."/>
            <person name="Xiao X."/>
            <person name="Hu G."/>
            <person name="Bao F."/>
            <person name="Hu Y."/>
            <person name="Wan P."/>
            <person name="Li L."/>
            <person name="Deng X."/>
            <person name="Kuang T."/>
            <person name="Xiang C."/>
            <person name="Zhu J.K."/>
            <person name="Oliver M.J."/>
            <person name="He Y."/>
        </authorList>
    </citation>
    <scope>NUCLEOTIDE SEQUENCE [LARGE SCALE GENOMIC DNA]</scope>
    <source>
        <strain evidence="3">cv. XS01</strain>
    </source>
</reference>
<proteinExistence type="predicted"/>
<evidence type="ECO:0000313" key="2">
    <source>
        <dbReference type="EMBL" id="KZV58502.1"/>
    </source>
</evidence>
<feature type="domain" description="Replication protein A 70 kDa DNA-binding subunit B/D first OB fold" evidence="1">
    <location>
        <begin position="2"/>
        <end position="59"/>
    </location>
</feature>